<evidence type="ECO:0000256" key="2">
    <source>
        <dbReference type="RuleBase" id="RU003829"/>
    </source>
</evidence>
<comment type="similarity">
    <text evidence="1 2">Belongs to the cullin family.</text>
</comment>
<evidence type="ECO:0000256" key="1">
    <source>
        <dbReference type="PROSITE-ProRule" id="PRU00330"/>
    </source>
</evidence>
<dbReference type="GO" id="GO:0006511">
    <property type="term" value="P:ubiquitin-dependent protein catabolic process"/>
    <property type="evidence" value="ECO:0007669"/>
    <property type="project" value="InterPro"/>
</dbReference>
<dbReference type="InterPro" id="IPR016158">
    <property type="entry name" value="Cullin_homology"/>
</dbReference>
<comment type="caution">
    <text evidence="4">The sequence shown here is derived from an EMBL/GenBank/DDBJ whole genome shotgun (WGS) entry which is preliminary data.</text>
</comment>
<feature type="domain" description="Cullin family profile" evidence="3">
    <location>
        <begin position="76"/>
        <end position="137"/>
    </location>
</feature>
<dbReference type="Proteomes" id="UP000516437">
    <property type="component" value="Chromosome 7"/>
</dbReference>
<evidence type="ECO:0000313" key="5">
    <source>
        <dbReference type="Proteomes" id="UP000516437"/>
    </source>
</evidence>
<dbReference type="Gene3D" id="1.20.1310.10">
    <property type="entry name" value="Cullin Repeats"/>
    <property type="match status" value="2"/>
</dbReference>
<dbReference type="SUPFAM" id="SSF75632">
    <property type="entry name" value="Cullin homology domain"/>
    <property type="match status" value="1"/>
</dbReference>
<dbReference type="PANTHER" id="PTHR11932">
    <property type="entry name" value="CULLIN"/>
    <property type="match status" value="1"/>
</dbReference>
<reference evidence="4 5" key="1">
    <citation type="journal article" date="2019" name="Plant Biotechnol. J.">
        <title>The red bayberry genome and genetic basis of sex determination.</title>
        <authorList>
            <person name="Jia H.M."/>
            <person name="Jia H.J."/>
            <person name="Cai Q.L."/>
            <person name="Wang Y."/>
            <person name="Zhao H.B."/>
            <person name="Yang W.F."/>
            <person name="Wang G.Y."/>
            <person name="Li Y.H."/>
            <person name="Zhan D.L."/>
            <person name="Shen Y.T."/>
            <person name="Niu Q.F."/>
            <person name="Chang L."/>
            <person name="Qiu J."/>
            <person name="Zhao L."/>
            <person name="Xie H.B."/>
            <person name="Fu W.Y."/>
            <person name="Jin J."/>
            <person name="Li X.W."/>
            <person name="Jiao Y."/>
            <person name="Zhou C.C."/>
            <person name="Tu T."/>
            <person name="Chai C.Y."/>
            <person name="Gao J.L."/>
            <person name="Fan L.J."/>
            <person name="van de Weg E."/>
            <person name="Wang J.Y."/>
            <person name="Gao Z.S."/>
        </authorList>
    </citation>
    <scope>NUCLEOTIDE SEQUENCE [LARGE SCALE GENOMIC DNA]</scope>
    <source>
        <tissue evidence="4">Leaves</tissue>
    </source>
</reference>
<keyword evidence="5" id="KW-1185">Reference proteome</keyword>
<evidence type="ECO:0000313" key="4">
    <source>
        <dbReference type="EMBL" id="KAB1205781.1"/>
    </source>
</evidence>
<organism evidence="4 5">
    <name type="scientific">Morella rubra</name>
    <name type="common">Chinese bayberry</name>
    <dbReference type="NCBI Taxonomy" id="262757"/>
    <lineage>
        <taxon>Eukaryota</taxon>
        <taxon>Viridiplantae</taxon>
        <taxon>Streptophyta</taxon>
        <taxon>Embryophyta</taxon>
        <taxon>Tracheophyta</taxon>
        <taxon>Spermatophyta</taxon>
        <taxon>Magnoliopsida</taxon>
        <taxon>eudicotyledons</taxon>
        <taxon>Gunneridae</taxon>
        <taxon>Pentapetalae</taxon>
        <taxon>rosids</taxon>
        <taxon>fabids</taxon>
        <taxon>Fagales</taxon>
        <taxon>Myricaceae</taxon>
        <taxon>Morella</taxon>
    </lineage>
</organism>
<accession>A0A6A1UZL7</accession>
<dbReference type="InterPro" id="IPR036317">
    <property type="entry name" value="Cullin_homology_sf"/>
</dbReference>
<dbReference type="OrthoDB" id="1921183at2759"/>
<evidence type="ECO:0000259" key="3">
    <source>
        <dbReference type="PROSITE" id="PS50069"/>
    </source>
</evidence>
<dbReference type="AlphaFoldDB" id="A0A6A1UZL7"/>
<dbReference type="Pfam" id="PF00888">
    <property type="entry name" value="Cullin"/>
    <property type="match status" value="1"/>
</dbReference>
<dbReference type="InterPro" id="IPR001373">
    <property type="entry name" value="Cullin_N"/>
</dbReference>
<dbReference type="PROSITE" id="PS50069">
    <property type="entry name" value="CULLIN_2"/>
    <property type="match status" value="1"/>
</dbReference>
<sequence>MNKAEECLKGEKERVSHYLHSSSEPKLLESPSMFHYKIAFTAEGTALVKLAEDAASNKTLKEAFEVICNKGVAGSSSAELLATFCDNILKKGGSEKLSHEAIEETLEKVSFTPDELFTVVKLLAYIRDKDLFAEFYRIKIWELSNNGAYGTKYGAI</sequence>
<dbReference type="EMBL" id="RXIC02000025">
    <property type="protein sequence ID" value="KAB1205781.1"/>
    <property type="molecule type" value="Genomic_DNA"/>
</dbReference>
<gene>
    <name evidence="4" type="ORF">CJ030_MR7G028034</name>
</gene>
<name>A0A6A1UZL7_9ROSI</name>
<dbReference type="GO" id="GO:0031625">
    <property type="term" value="F:ubiquitin protein ligase binding"/>
    <property type="evidence" value="ECO:0007669"/>
    <property type="project" value="InterPro"/>
</dbReference>
<dbReference type="InterPro" id="IPR045093">
    <property type="entry name" value="Cullin"/>
</dbReference>
<proteinExistence type="inferred from homology"/>
<protein>
    <submittedName>
        <fullName evidence="4">Cullin-1</fullName>
    </submittedName>
</protein>